<organism evidence="1 2">
    <name type="scientific">Rhododendron molle</name>
    <name type="common">Chinese azalea</name>
    <name type="synonym">Azalea mollis</name>
    <dbReference type="NCBI Taxonomy" id="49168"/>
    <lineage>
        <taxon>Eukaryota</taxon>
        <taxon>Viridiplantae</taxon>
        <taxon>Streptophyta</taxon>
        <taxon>Embryophyta</taxon>
        <taxon>Tracheophyta</taxon>
        <taxon>Spermatophyta</taxon>
        <taxon>Magnoliopsida</taxon>
        <taxon>eudicotyledons</taxon>
        <taxon>Gunneridae</taxon>
        <taxon>Pentapetalae</taxon>
        <taxon>asterids</taxon>
        <taxon>Ericales</taxon>
        <taxon>Ericaceae</taxon>
        <taxon>Ericoideae</taxon>
        <taxon>Rhodoreae</taxon>
        <taxon>Rhododendron</taxon>
    </lineage>
</organism>
<sequence length="353" mass="38789">MSPNSTEGNPHLSQPENFSKCQVDLCAKKKNFVVPAIASIASCLVVGVVSLAIWWSLKIRKRQDEMVKEGIRQFTHSELVTITNNFENELGKGGFGSVYAGHLTDGTQVAVKRLSPTSHQGSKEFQTEAKNPNILSWEKRLQIACDAARGLAYLHDGCKTPIIHRDIKTANILLTENMQAKVSDFGLSRLMPSDSGTHVSTVVAGTHGYLDPKYGASGKLKKKSDVYSFGVVLLELITGKPAVLETPENTLLVNWIEPMFKRAEIKEIMDLRLNSDFDTNSTRLALETAMACVECDLTRRLAMKKVVANLRECLEMEEARVKAWKENEGHNSASGNTVYVSGSSVGGTFAIEN</sequence>
<keyword evidence="2" id="KW-1185">Reference proteome</keyword>
<proteinExistence type="predicted"/>
<evidence type="ECO:0000313" key="2">
    <source>
        <dbReference type="Proteomes" id="UP001062846"/>
    </source>
</evidence>
<accession>A0ACC0MUG5</accession>
<gene>
    <name evidence="1" type="ORF">RHMOL_Rhmol08G0305200</name>
</gene>
<dbReference type="EMBL" id="CM046395">
    <property type="protein sequence ID" value="KAI8544540.1"/>
    <property type="molecule type" value="Genomic_DNA"/>
</dbReference>
<name>A0ACC0MUG5_RHOML</name>
<comment type="caution">
    <text evidence="1">The sequence shown here is derived from an EMBL/GenBank/DDBJ whole genome shotgun (WGS) entry which is preliminary data.</text>
</comment>
<protein>
    <submittedName>
        <fullName evidence="1">Uncharacterized protein</fullName>
    </submittedName>
</protein>
<reference evidence="1" key="1">
    <citation type="submission" date="2022-02" db="EMBL/GenBank/DDBJ databases">
        <title>Plant Genome Project.</title>
        <authorList>
            <person name="Zhang R.-G."/>
        </authorList>
    </citation>
    <scope>NUCLEOTIDE SEQUENCE</scope>
    <source>
        <strain evidence="1">AT1</strain>
    </source>
</reference>
<dbReference type="Proteomes" id="UP001062846">
    <property type="component" value="Chromosome 8"/>
</dbReference>
<evidence type="ECO:0000313" key="1">
    <source>
        <dbReference type="EMBL" id="KAI8544540.1"/>
    </source>
</evidence>